<dbReference type="EC" id="7.6.2.9" evidence="9"/>
<dbReference type="PROSITE" id="PS00211">
    <property type="entry name" value="ABC_TRANSPORTER_1"/>
    <property type="match status" value="1"/>
</dbReference>
<dbReference type="PANTHER" id="PTHR42781">
    <property type="entry name" value="SPERMIDINE/PUTRESCINE IMPORT ATP-BINDING PROTEIN POTA"/>
    <property type="match status" value="1"/>
</dbReference>
<dbReference type="InterPro" id="IPR027417">
    <property type="entry name" value="P-loop_NTPase"/>
</dbReference>
<keyword evidence="4" id="KW-0547">Nucleotide-binding</keyword>
<evidence type="ECO:0000256" key="9">
    <source>
        <dbReference type="ARBA" id="ARBA00066388"/>
    </source>
</evidence>
<dbReference type="EMBL" id="MPDM01000006">
    <property type="protein sequence ID" value="OKL48103.1"/>
    <property type="molecule type" value="Genomic_DNA"/>
</dbReference>
<keyword evidence="8" id="KW-0472">Membrane</keyword>
<evidence type="ECO:0000256" key="4">
    <source>
        <dbReference type="ARBA" id="ARBA00022741"/>
    </source>
</evidence>
<dbReference type="InterPro" id="IPR003439">
    <property type="entry name" value="ABC_transporter-like_ATP-bd"/>
</dbReference>
<gene>
    <name evidence="11" type="ORF">BM477_06490</name>
</gene>
<dbReference type="InterPro" id="IPR003593">
    <property type="entry name" value="AAA+_ATPase"/>
</dbReference>
<dbReference type="GO" id="GO:0016020">
    <property type="term" value="C:membrane"/>
    <property type="evidence" value="ECO:0007669"/>
    <property type="project" value="InterPro"/>
</dbReference>
<evidence type="ECO:0000256" key="7">
    <source>
        <dbReference type="ARBA" id="ARBA00023065"/>
    </source>
</evidence>
<evidence type="ECO:0000256" key="6">
    <source>
        <dbReference type="ARBA" id="ARBA00023004"/>
    </source>
</evidence>
<evidence type="ECO:0000256" key="2">
    <source>
        <dbReference type="ARBA" id="ARBA00022475"/>
    </source>
</evidence>
<proteinExistence type="predicted"/>
<protein>
    <recommendedName>
        <fullName evidence="9">ABC-type quaternary amine transporter</fullName>
        <ecNumber evidence="9">7.6.2.9</ecNumber>
    </recommendedName>
</protein>
<dbReference type="GO" id="GO:0005524">
    <property type="term" value="F:ATP binding"/>
    <property type="evidence" value="ECO:0007669"/>
    <property type="project" value="UniProtKB-KW"/>
</dbReference>
<dbReference type="Proteomes" id="UP000186465">
    <property type="component" value="Unassembled WGS sequence"/>
</dbReference>
<keyword evidence="3" id="KW-0410">Iron transport</keyword>
<dbReference type="GO" id="GO:0015408">
    <property type="term" value="F:ABC-type ferric iron transporter activity"/>
    <property type="evidence" value="ECO:0007669"/>
    <property type="project" value="InterPro"/>
</dbReference>
<dbReference type="CDD" id="cd03259">
    <property type="entry name" value="ABC_Carb_Solutes_like"/>
    <property type="match status" value="1"/>
</dbReference>
<dbReference type="Gene3D" id="3.40.50.300">
    <property type="entry name" value="P-loop containing nucleotide triphosphate hydrolases"/>
    <property type="match status" value="1"/>
</dbReference>
<dbReference type="RefSeq" id="WP_075361872.1">
    <property type="nucleotide sequence ID" value="NZ_MPDM01000006.1"/>
</dbReference>
<dbReference type="InterPro" id="IPR015853">
    <property type="entry name" value="ABC_transpr_FbpC"/>
</dbReference>
<keyword evidence="12" id="KW-1185">Reference proteome</keyword>
<evidence type="ECO:0000313" key="12">
    <source>
        <dbReference type="Proteomes" id="UP000186465"/>
    </source>
</evidence>
<feature type="domain" description="ABC transporter" evidence="10">
    <location>
        <begin position="21"/>
        <end position="251"/>
    </location>
</feature>
<organism evidence="11 12">
    <name type="scientific">Boudabousia marimammalium</name>
    <dbReference type="NCBI Taxonomy" id="156892"/>
    <lineage>
        <taxon>Bacteria</taxon>
        <taxon>Bacillati</taxon>
        <taxon>Actinomycetota</taxon>
        <taxon>Actinomycetes</taxon>
        <taxon>Actinomycetales</taxon>
        <taxon>Actinomycetaceae</taxon>
        <taxon>Boudabousia</taxon>
    </lineage>
</organism>
<evidence type="ECO:0000256" key="3">
    <source>
        <dbReference type="ARBA" id="ARBA00022496"/>
    </source>
</evidence>
<keyword evidence="5" id="KW-0067">ATP-binding</keyword>
<dbReference type="InterPro" id="IPR017871">
    <property type="entry name" value="ABC_transporter-like_CS"/>
</dbReference>
<evidence type="ECO:0000256" key="1">
    <source>
        <dbReference type="ARBA" id="ARBA00022448"/>
    </source>
</evidence>
<dbReference type="PROSITE" id="PS50893">
    <property type="entry name" value="ABC_TRANSPORTER_2"/>
    <property type="match status" value="1"/>
</dbReference>
<sequence>MEINSKLRPDGENMGPEDLGLEVRDLTVKYGSLTAVNQVSFTVAPGHMLALLGPSGCGKSSLLRAIAGLEPAVSGTVSFGGEDLSRTPTHRRGFGMMFQDGQLFPSRTVAGNIAYGLHGLGWSKQQQQERVAELIDLVGLSSMADRDIATLSGGQAQRAALARSLAPNPRCLLFDEPLSALDRGLRERMVSVIGEIMQTTGTTGVYVTHDQDEAFALADQIAMMNQGKIVQLASPAQLWLQPADRTVAEFLGYGPFLDRTEITQLEAAKPLQELLDRNGGRWIALEPAAVELADPHFRSQAAGLADSATQPAGTEPAGKPAATIEVMVTAAKAGRGVWDVDAKMLAHQVSFTAPMSQPKPQPGQLLKVQIREDRIVAIK</sequence>
<comment type="caution">
    <text evidence="11">The sequence shown here is derived from an EMBL/GenBank/DDBJ whole genome shotgun (WGS) entry which is preliminary data.</text>
</comment>
<dbReference type="STRING" id="156892.BM477_06490"/>
<keyword evidence="2" id="KW-1003">Cell membrane</keyword>
<dbReference type="FunFam" id="3.40.50.300:FF:000425">
    <property type="entry name" value="Probable ABC transporter, ATP-binding subunit"/>
    <property type="match status" value="1"/>
</dbReference>
<dbReference type="AlphaFoldDB" id="A0A1Q5PM23"/>
<name>A0A1Q5PM23_9ACTO</name>
<keyword evidence="7" id="KW-0406">Ion transport</keyword>
<dbReference type="GO" id="GO:0015418">
    <property type="term" value="F:ABC-type quaternary ammonium compound transporting activity"/>
    <property type="evidence" value="ECO:0007669"/>
    <property type="project" value="UniProtKB-EC"/>
</dbReference>
<keyword evidence="6" id="KW-0408">Iron</keyword>
<keyword evidence="1" id="KW-0813">Transport</keyword>
<dbReference type="InterPro" id="IPR050093">
    <property type="entry name" value="ABC_SmlMolc_Importer"/>
</dbReference>
<dbReference type="SMART" id="SM00382">
    <property type="entry name" value="AAA"/>
    <property type="match status" value="1"/>
</dbReference>
<dbReference type="PANTHER" id="PTHR42781:SF4">
    <property type="entry name" value="SPERMIDINE_PUTRESCINE IMPORT ATP-BINDING PROTEIN POTA"/>
    <property type="match status" value="1"/>
</dbReference>
<dbReference type="Pfam" id="PF00005">
    <property type="entry name" value="ABC_tran"/>
    <property type="match status" value="1"/>
</dbReference>
<evidence type="ECO:0000256" key="5">
    <source>
        <dbReference type="ARBA" id="ARBA00022840"/>
    </source>
</evidence>
<dbReference type="GO" id="GO:0016887">
    <property type="term" value="F:ATP hydrolysis activity"/>
    <property type="evidence" value="ECO:0007669"/>
    <property type="project" value="InterPro"/>
</dbReference>
<dbReference type="SUPFAM" id="SSF52540">
    <property type="entry name" value="P-loop containing nucleoside triphosphate hydrolases"/>
    <property type="match status" value="1"/>
</dbReference>
<evidence type="ECO:0000313" key="11">
    <source>
        <dbReference type="EMBL" id="OKL48103.1"/>
    </source>
</evidence>
<evidence type="ECO:0000259" key="10">
    <source>
        <dbReference type="PROSITE" id="PS50893"/>
    </source>
</evidence>
<evidence type="ECO:0000256" key="8">
    <source>
        <dbReference type="ARBA" id="ARBA00023136"/>
    </source>
</evidence>
<accession>A0A1Q5PM23</accession>
<reference evidence="12" key="1">
    <citation type="submission" date="2016-11" db="EMBL/GenBank/DDBJ databases">
        <title>Actinomyces gypaetusis sp. nov. isolated from Gypaetus barbatus in Qinghai Tibet Plateau China.</title>
        <authorList>
            <person name="Meng X."/>
        </authorList>
    </citation>
    <scope>NUCLEOTIDE SEQUENCE [LARGE SCALE GENOMIC DNA]</scope>
    <source>
        <strain evidence="12">DSM 15383</strain>
    </source>
</reference>